<proteinExistence type="predicted"/>
<evidence type="ECO:0000313" key="1">
    <source>
        <dbReference type="EMBL" id="QHU06614.1"/>
    </source>
</evidence>
<dbReference type="EMBL" id="MN740658">
    <property type="protein sequence ID" value="QHU06614.1"/>
    <property type="molecule type" value="Genomic_DNA"/>
</dbReference>
<protein>
    <recommendedName>
        <fullName evidence="2">Glycosyltransferase</fullName>
    </recommendedName>
</protein>
<reference evidence="1" key="1">
    <citation type="journal article" date="2020" name="Nature">
        <title>Giant virus diversity and host interactions through global metagenomics.</title>
        <authorList>
            <person name="Schulz F."/>
            <person name="Roux S."/>
            <person name="Paez-Espino D."/>
            <person name="Jungbluth S."/>
            <person name="Walsh D.A."/>
            <person name="Denef V.J."/>
            <person name="McMahon K.D."/>
            <person name="Konstantinidis K.T."/>
            <person name="Eloe-Fadrosh E.A."/>
            <person name="Kyrpides N.C."/>
            <person name="Woyke T."/>
        </authorList>
    </citation>
    <scope>NUCLEOTIDE SEQUENCE</scope>
    <source>
        <strain evidence="1">GVMAG-S-1035315-10</strain>
    </source>
</reference>
<dbReference type="AlphaFoldDB" id="A0A6C0JSH1"/>
<evidence type="ECO:0008006" key="2">
    <source>
        <dbReference type="Google" id="ProtNLM"/>
    </source>
</evidence>
<accession>A0A6C0JSH1</accession>
<name>A0A6C0JSH1_9ZZZZ</name>
<organism evidence="1">
    <name type="scientific">viral metagenome</name>
    <dbReference type="NCBI Taxonomy" id="1070528"/>
    <lineage>
        <taxon>unclassified sequences</taxon>
        <taxon>metagenomes</taxon>
        <taxon>organismal metagenomes</taxon>
    </lineage>
</organism>
<sequence length="210" mass="24578">MDRIQRVIYINLQHRTDRKEQIEKELSVFPEYKIIRFDAIYEKTRGHLGCSKSHIAVLEMAIANKWGNYLVVEDDMLWNNFEAGSQILSKLYSNNPDVIVLGGTAVTCDPVTYKLNKCHCTTAYLVFEHYYETLLTNFKEGASLLEEKYNHVTPYAVDQHWNILQQKDNWYIVYPIMCFQRAGYSDINKRHEVIKNVSDSGKQLGVFLKR</sequence>